<accession>A0ABW8AP86</accession>
<comment type="caution">
    <text evidence="6">The sequence shown here is derived from an EMBL/GenBank/DDBJ whole genome shotgun (WGS) entry which is preliminary data.</text>
</comment>
<keyword evidence="7" id="KW-1185">Reference proteome</keyword>
<reference evidence="6 7" key="1">
    <citation type="submission" date="2024-10" db="EMBL/GenBank/DDBJ databases">
        <title>The Natural Products Discovery Center: Release of the First 8490 Sequenced Strains for Exploring Actinobacteria Biosynthetic Diversity.</title>
        <authorList>
            <person name="Kalkreuter E."/>
            <person name="Kautsar S.A."/>
            <person name="Yang D."/>
            <person name="Bader C.D."/>
            <person name="Teijaro C.N."/>
            <person name="Fluegel L."/>
            <person name="Davis C.M."/>
            <person name="Simpson J.R."/>
            <person name="Lauterbach L."/>
            <person name="Steele A.D."/>
            <person name="Gui C."/>
            <person name="Meng S."/>
            <person name="Li G."/>
            <person name="Viehrig K."/>
            <person name="Ye F."/>
            <person name="Su P."/>
            <person name="Kiefer A.F."/>
            <person name="Nichols A."/>
            <person name="Cepeda A.J."/>
            <person name="Yan W."/>
            <person name="Fan B."/>
            <person name="Jiang Y."/>
            <person name="Adhikari A."/>
            <person name="Zheng C.-J."/>
            <person name="Schuster L."/>
            <person name="Cowan T.M."/>
            <person name="Smanski M.J."/>
            <person name="Chevrette M.G."/>
            <person name="De Carvalho L.P.S."/>
            <person name="Shen B."/>
        </authorList>
    </citation>
    <scope>NUCLEOTIDE SEQUENCE [LARGE SCALE GENOMIC DNA]</scope>
    <source>
        <strain evidence="6 7">NPDC049639</strain>
    </source>
</reference>
<evidence type="ECO:0000313" key="7">
    <source>
        <dbReference type="Proteomes" id="UP001612915"/>
    </source>
</evidence>
<dbReference type="InterPro" id="IPR029063">
    <property type="entry name" value="SAM-dependent_MTases_sf"/>
</dbReference>
<protein>
    <submittedName>
        <fullName evidence="6">Class I SAM-dependent methyltransferase</fullName>
        <ecNumber evidence="6">2.1.1.-</ecNumber>
    </submittedName>
</protein>
<evidence type="ECO:0000256" key="5">
    <source>
        <dbReference type="ARBA" id="ARBA00023098"/>
    </source>
</evidence>
<dbReference type="EC" id="2.1.1.-" evidence="6"/>
<dbReference type="EMBL" id="JBITLV010000004">
    <property type="protein sequence ID" value="MFI7588185.1"/>
    <property type="molecule type" value="Genomic_DNA"/>
</dbReference>
<evidence type="ECO:0000256" key="4">
    <source>
        <dbReference type="ARBA" id="ARBA00022691"/>
    </source>
</evidence>
<proteinExistence type="inferred from homology"/>
<name>A0ABW8AP86_9ACTN</name>
<dbReference type="SUPFAM" id="SSF53335">
    <property type="entry name" value="S-adenosyl-L-methionine-dependent methyltransferases"/>
    <property type="match status" value="1"/>
</dbReference>
<keyword evidence="3 6" id="KW-0808">Transferase</keyword>
<dbReference type="PANTHER" id="PTHR43667">
    <property type="entry name" value="CYCLOPROPANE-FATTY-ACYL-PHOSPHOLIPID SYNTHASE"/>
    <property type="match status" value="1"/>
</dbReference>
<dbReference type="PANTHER" id="PTHR43667:SF2">
    <property type="entry name" value="FATTY ACID C-METHYL TRANSFERASE"/>
    <property type="match status" value="1"/>
</dbReference>
<dbReference type="Proteomes" id="UP001612915">
    <property type="component" value="Unassembled WGS sequence"/>
</dbReference>
<keyword evidence="2 6" id="KW-0489">Methyltransferase</keyword>
<keyword evidence="4" id="KW-0949">S-adenosyl-L-methionine</keyword>
<gene>
    <name evidence="6" type="ORF">ACIB24_14040</name>
</gene>
<dbReference type="RefSeq" id="WP_398281899.1">
    <property type="nucleotide sequence ID" value="NZ_JBITLV010000004.1"/>
</dbReference>
<dbReference type="InterPro" id="IPR050723">
    <property type="entry name" value="CFA/CMAS"/>
</dbReference>
<evidence type="ECO:0000313" key="6">
    <source>
        <dbReference type="EMBL" id="MFI7588185.1"/>
    </source>
</evidence>
<evidence type="ECO:0000256" key="3">
    <source>
        <dbReference type="ARBA" id="ARBA00022679"/>
    </source>
</evidence>
<dbReference type="GO" id="GO:0032259">
    <property type="term" value="P:methylation"/>
    <property type="evidence" value="ECO:0007669"/>
    <property type="project" value="UniProtKB-KW"/>
</dbReference>
<evidence type="ECO:0000256" key="1">
    <source>
        <dbReference type="ARBA" id="ARBA00010815"/>
    </source>
</evidence>
<dbReference type="CDD" id="cd02440">
    <property type="entry name" value="AdoMet_MTases"/>
    <property type="match status" value="1"/>
</dbReference>
<dbReference type="Gene3D" id="3.40.50.150">
    <property type="entry name" value="Vaccinia Virus protein VP39"/>
    <property type="match status" value="1"/>
</dbReference>
<evidence type="ECO:0000256" key="2">
    <source>
        <dbReference type="ARBA" id="ARBA00022603"/>
    </source>
</evidence>
<dbReference type="PIRSF" id="PIRSF003085">
    <property type="entry name" value="CMAS"/>
    <property type="match status" value="1"/>
</dbReference>
<sequence>MTQADLAARWPDVVRVPKARLRAAVTRKLLMAATNRLPIRVELHDRGGIVLKGAGGPADPLMRVLRPEDFFARVATGGLIGIGEAYLAGDWEPGPSTTGQRDGLVDVLTVYAAELPRLIPQRLQKLRRFAVRRQPHAERNTPDGARSNISRHYDLSNDMFETFLDETLTYSAAMFDPAKLAPAWADLPAAQGRKIERLLDACRVGSGSRVLEIGTGWGELALRAARRGATVHSITLSEEQLKLARERVAEAGFADAVTIELCDYRMVEGEYDAVLSVEMIEAVGEQYWPVYFGKLSDVLAPGGRVGLQAITMPHDRMVASRTTYTWIHKYVFPGGLIPSVRAIREAGAAVGLAVVDDVAFADGYAETLRLWRERFNDRADDVARLGFDPLFRRMWNFYLAYSEAGFRSRYLDVHQFVLTAGAGR</sequence>
<dbReference type="Pfam" id="PF02353">
    <property type="entry name" value="CMAS"/>
    <property type="match status" value="1"/>
</dbReference>
<dbReference type="GO" id="GO:0008168">
    <property type="term" value="F:methyltransferase activity"/>
    <property type="evidence" value="ECO:0007669"/>
    <property type="project" value="UniProtKB-KW"/>
</dbReference>
<dbReference type="InterPro" id="IPR003333">
    <property type="entry name" value="CMAS"/>
</dbReference>
<comment type="similarity">
    <text evidence="1">Belongs to the CFA/CMAS family.</text>
</comment>
<keyword evidence="5" id="KW-0443">Lipid metabolism</keyword>
<organism evidence="6 7">
    <name type="scientific">Spongisporangium articulatum</name>
    <dbReference type="NCBI Taxonomy" id="3362603"/>
    <lineage>
        <taxon>Bacteria</taxon>
        <taxon>Bacillati</taxon>
        <taxon>Actinomycetota</taxon>
        <taxon>Actinomycetes</taxon>
        <taxon>Kineosporiales</taxon>
        <taxon>Kineosporiaceae</taxon>
        <taxon>Spongisporangium</taxon>
    </lineage>
</organism>